<evidence type="ECO:0000256" key="4">
    <source>
        <dbReference type="ARBA" id="ARBA00022692"/>
    </source>
</evidence>
<dbReference type="SUPFAM" id="SSF55874">
    <property type="entry name" value="ATPase domain of HSP90 chaperone/DNA topoisomerase II/histidine kinase"/>
    <property type="match status" value="1"/>
</dbReference>
<accession>A0ABN2ZZP3</accession>
<dbReference type="Gene3D" id="3.30.565.10">
    <property type="entry name" value="Histidine kinase-like ATPase, C-terminal domain"/>
    <property type="match status" value="1"/>
</dbReference>
<evidence type="ECO:0000256" key="1">
    <source>
        <dbReference type="ARBA" id="ARBA00004651"/>
    </source>
</evidence>
<dbReference type="InterPro" id="IPR050482">
    <property type="entry name" value="Sensor_HK_TwoCompSys"/>
</dbReference>
<dbReference type="CDD" id="cd16917">
    <property type="entry name" value="HATPase_UhpB-NarQ-NarX-like"/>
    <property type="match status" value="1"/>
</dbReference>
<dbReference type="Pfam" id="PF02518">
    <property type="entry name" value="HATPase_c"/>
    <property type="match status" value="1"/>
</dbReference>
<dbReference type="InterPro" id="IPR005467">
    <property type="entry name" value="His_kinase_dom"/>
</dbReference>
<protein>
    <recommendedName>
        <fullName evidence="10">Histidine kinase domain-containing protein</fullName>
    </recommendedName>
</protein>
<evidence type="ECO:0000256" key="6">
    <source>
        <dbReference type="ARBA" id="ARBA00022989"/>
    </source>
</evidence>
<name>A0ABN2ZZP3_9ACTN</name>
<keyword evidence="5" id="KW-0418">Kinase</keyword>
<keyword evidence="7" id="KW-0902">Two-component regulatory system</keyword>
<keyword evidence="2" id="KW-1003">Cell membrane</keyword>
<comment type="caution">
    <text evidence="11">The sequence shown here is derived from an EMBL/GenBank/DDBJ whole genome shotgun (WGS) entry which is preliminary data.</text>
</comment>
<evidence type="ECO:0000313" key="11">
    <source>
        <dbReference type="EMBL" id="GAA2150939.1"/>
    </source>
</evidence>
<keyword evidence="4 9" id="KW-0812">Transmembrane</keyword>
<evidence type="ECO:0000256" key="8">
    <source>
        <dbReference type="ARBA" id="ARBA00023136"/>
    </source>
</evidence>
<keyword evidence="8 9" id="KW-0472">Membrane</keyword>
<dbReference type="SMART" id="SM00387">
    <property type="entry name" value="HATPase_c"/>
    <property type="match status" value="1"/>
</dbReference>
<evidence type="ECO:0000256" key="9">
    <source>
        <dbReference type="SAM" id="Phobius"/>
    </source>
</evidence>
<evidence type="ECO:0000313" key="12">
    <source>
        <dbReference type="Proteomes" id="UP001501771"/>
    </source>
</evidence>
<evidence type="ECO:0000256" key="2">
    <source>
        <dbReference type="ARBA" id="ARBA00022475"/>
    </source>
</evidence>
<feature type="transmembrane region" description="Helical" evidence="9">
    <location>
        <begin position="188"/>
        <end position="209"/>
    </location>
</feature>
<evidence type="ECO:0000256" key="7">
    <source>
        <dbReference type="ARBA" id="ARBA00023012"/>
    </source>
</evidence>
<evidence type="ECO:0000256" key="5">
    <source>
        <dbReference type="ARBA" id="ARBA00022777"/>
    </source>
</evidence>
<dbReference type="Proteomes" id="UP001501771">
    <property type="component" value="Unassembled WGS sequence"/>
</dbReference>
<keyword evidence="6 9" id="KW-1133">Transmembrane helix</keyword>
<keyword evidence="12" id="KW-1185">Reference proteome</keyword>
<evidence type="ECO:0000256" key="3">
    <source>
        <dbReference type="ARBA" id="ARBA00022679"/>
    </source>
</evidence>
<dbReference type="PROSITE" id="PS50109">
    <property type="entry name" value="HIS_KIN"/>
    <property type="match status" value="1"/>
</dbReference>
<keyword evidence="3" id="KW-0808">Transferase</keyword>
<feature type="domain" description="Histidine kinase" evidence="10">
    <location>
        <begin position="342"/>
        <end position="428"/>
    </location>
</feature>
<dbReference type="Pfam" id="PF07730">
    <property type="entry name" value="HisKA_3"/>
    <property type="match status" value="1"/>
</dbReference>
<evidence type="ECO:0000259" key="10">
    <source>
        <dbReference type="PROSITE" id="PS50109"/>
    </source>
</evidence>
<dbReference type="Gene3D" id="1.20.5.1930">
    <property type="match status" value="1"/>
</dbReference>
<reference evidence="11 12" key="1">
    <citation type="journal article" date="2019" name="Int. J. Syst. Evol. Microbiol.">
        <title>The Global Catalogue of Microorganisms (GCM) 10K type strain sequencing project: providing services to taxonomists for standard genome sequencing and annotation.</title>
        <authorList>
            <consortium name="The Broad Institute Genomics Platform"/>
            <consortium name="The Broad Institute Genome Sequencing Center for Infectious Disease"/>
            <person name="Wu L."/>
            <person name="Ma J."/>
        </authorList>
    </citation>
    <scope>NUCLEOTIDE SEQUENCE [LARGE SCALE GENOMIC DNA]</scope>
    <source>
        <strain evidence="11 12">JCM 16022</strain>
    </source>
</reference>
<comment type="subcellular location">
    <subcellularLocation>
        <location evidence="1">Cell membrane</location>
        <topology evidence="1">Multi-pass membrane protein</topology>
    </subcellularLocation>
</comment>
<dbReference type="InterPro" id="IPR036890">
    <property type="entry name" value="HATPase_C_sf"/>
</dbReference>
<sequence>MRVLRSPVTLFLVVGLLTVAAIVVGTGFLADRAASSEATAEARGTTRVIARSVAQPVVTDELLAGRAGTIDRFDRKVLKRLLVGDIVHVVIWSRSGRIVYSDEIALIGRRLHLDADQERVLDHGGTGSARSDESGNQVIPADAETGKVLRTFTRIETPRRHKALLFEAYSSLDEVESRRQEIYSSFRWITVGPLLLLIVVVTLILRVLTGQLTRAGKEREQLLRSAIDASDAERRRIARDLHDGVVQDLAGTAFSLSALSRDPATDGKTRSSLQGAARSLREGLKSLRSLLVEIHPPELRAESLPAALADLTAPAGASGIQASVSVEGAETATDERAALVWRVAQEAVRNALRHSAASTLAVTVRGDGRHLTLEVVDDGVGFDPTRVRDSEHFGLRGLRSLVAEAGGTLEVRSSPHEGTTVRMEVDAR</sequence>
<organism evidence="11 12">
    <name type="scientific">Nocardioides koreensis</name>
    <dbReference type="NCBI Taxonomy" id="433651"/>
    <lineage>
        <taxon>Bacteria</taxon>
        <taxon>Bacillati</taxon>
        <taxon>Actinomycetota</taxon>
        <taxon>Actinomycetes</taxon>
        <taxon>Propionibacteriales</taxon>
        <taxon>Nocardioidaceae</taxon>
        <taxon>Nocardioides</taxon>
    </lineage>
</organism>
<dbReference type="RefSeq" id="WP_344154498.1">
    <property type="nucleotide sequence ID" value="NZ_BAAAQR010000010.1"/>
</dbReference>
<dbReference type="InterPro" id="IPR011712">
    <property type="entry name" value="Sig_transdc_His_kin_sub3_dim/P"/>
</dbReference>
<dbReference type="PANTHER" id="PTHR24421:SF37">
    <property type="entry name" value="SENSOR HISTIDINE KINASE NARS"/>
    <property type="match status" value="1"/>
</dbReference>
<proteinExistence type="predicted"/>
<dbReference type="EMBL" id="BAAAQR010000010">
    <property type="protein sequence ID" value="GAA2150939.1"/>
    <property type="molecule type" value="Genomic_DNA"/>
</dbReference>
<dbReference type="InterPro" id="IPR003594">
    <property type="entry name" value="HATPase_dom"/>
</dbReference>
<dbReference type="PANTHER" id="PTHR24421">
    <property type="entry name" value="NITRATE/NITRITE SENSOR PROTEIN NARX-RELATED"/>
    <property type="match status" value="1"/>
</dbReference>
<gene>
    <name evidence="11" type="ORF">GCM10009844_32490</name>
</gene>